<name>A0ABW4CTA6_9LACO</name>
<keyword evidence="3" id="KW-1185">Reference proteome</keyword>
<evidence type="ECO:0000313" key="2">
    <source>
        <dbReference type="EMBL" id="MFD1440584.1"/>
    </source>
</evidence>
<comment type="caution">
    <text evidence="2">The sequence shown here is derived from an EMBL/GenBank/DDBJ whole genome shotgun (WGS) entry which is preliminary data.</text>
</comment>
<dbReference type="PIRSF" id="PIRSF021320">
    <property type="entry name" value="DUF984"/>
    <property type="match status" value="1"/>
</dbReference>
<organism evidence="2 3">
    <name type="scientific">Lacticaseibacillus hegangensis</name>
    <dbReference type="NCBI Taxonomy" id="2486010"/>
    <lineage>
        <taxon>Bacteria</taxon>
        <taxon>Bacillati</taxon>
        <taxon>Bacillota</taxon>
        <taxon>Bacilli</taxon>
        <taxon>Lactobacillales</taxon>
        <taxon>Lactobacillaceae</taxon>
        <taxon>Lacticaseibacillus</taxon>
    </lineage>
</organism>
<dbReference type="Proteomes" id="UP001597212">
    <property type="component" value="Unassembled WGS sequence"/>
</dbReference>
<dbReference type="SMART" id="SM01022">
    <property type="entry name" value="ASCH"/>
    <property type="match status" value="1"/>
</dbReference>
<accession>A0ABW4CTA6</accession>
<evidence type="ECO:0000259" key="1">
    <source>
        <dbReference type="SMART" id="SM01022"/>
    </source>
</evidence>
<dbReference type="EMBL" id="JBHTOK010000019">
    <property type="protein sequence ID" value="MFD1440584.1"/>
    <property type="molecule type" value="Genomic_DNA"/>
</dbReference>
<sequence>MNENDQFFQRAIEAGVIPAGTMLTSAYTMGGSQEEQDDLAALVLAGTKTATSSGFEIYAQAHEPLPQAGNFDIIQNSRGEPVALIATDHVEIRSFASVDETHAFREGEGDRSLAYWRKVHLPFFTKDYQEAGLTFDPARSMVVLESFHVIYSH</sequence>
<gene>
    <name evidence="2" type="ORF">ACFQ5K_04155</name>
</gene>
<dbReference type="PANTHER" id="PTHR39203">
    <property type="entry name" value="CYTOPLASMIC PROTEIN-RELATED"/>
    <property type="match status" value="1"/>
</dbReference>
<dbReference type="RefSeq" id="WP_125754592.1">
    <property type="nucleotide sequence ID" value="NZ_JBHTOK010000019.1"/>
</dbReference>
<dbReference type="Gene3D" id="3.10.400.10">
    <property type="entry name" value="Sulfate adenylyltransferase"/>
    <property type="match status" value="1"/>
</dbReference>
<dbReference type="InterPro" id="IPR009326">
    <property type="entry name" value="DUF984"/>
</dbReference>
<dbReference type="Pfam" id="PF04266">
    <property type="entry name" value="ASCH"/>
    <property type="match status" value="1"/>
</dbReference>
<dbReference type="CDD" id="cd06553">
    <property type="entry name" value="ASCH_Ef3133_like"/>
    <property type="match status" value="1"/>
</dbReference>
<dbReference type="PANTHER" id="PTHR39203:SF1">
    <property type="entry name" value="CYTOPLASMIC PROTEIN"/>
    <property type="match status" value="1"/>
</dbReference>
<dbReference type="InterPro" id="IPR007374">
    <property type="entry name" value="ASCH_domain"/>
</dbReference>
<dbReference type="SUPFAM" id="SSF88697">
    <property type="entry name" value="PUA domain-like"/>
    <property type="match status" value="1"/>
</dbReference>
<feature type="domain" description="ASCH" evidence="1">
    <location>
        <begin position="27"/>
        <end position="151"/>
    </location>
</feature>
<evidence type="ECO:0000313" key="3">
    <source>
        <dbReference type="Proteomes" id="UP001597212"/>
    </source>
</evidence>
<proteinExistence type="predicted"/>
<reference evidence="3" key="1">
    <citation type="journal article" date="2019" name="Int. J. Syst. Evol. Microbiol.">
        <title>The Global Catalogue of Microorganisms (GCM) 10K type strain sequencing project: providing services to taxonomists for standard genome sequencing and annotation.</title>
        <authorList>
            <consortium name="The Broad Institute Genomics Platform"/>
            <consortium name="The Broad Institute Genome Sequencing Center for Infectious Disease"/>
            <person name="Wu L."/>
            <person name="Ma J."/>
        </authorList>
    </citation>
    <scope>NUCLEOTIDE SEQUENCE [LARGE SCALE GENOMIC DNA]</scope>
    <source>
        <strain evidence="3">CCM 8912</strain>
    </source>
</reference>
<protein>
    <submittedName>
        <fullName evidence="2">ASCH domain-containing protein</fullName>
    </submittedName>
</protein>
<dbReference type="InterPro" id="IPR015947">
    <property type="entry name" value="PUA-like_sf"/>
</dbReference>